<evidence type="ECO:0000313" key="3">
    <source>
        <dbReference type="Proteomes" id="UP000198881"/>
    </source>
</evidence>
<sequence length="210" mass="22954">MTTSAATLTDLPALTQEQLAVLFEGAHTTNTFTDEPVDVALVQKVYEDLRWAPTAMNIQPLRLTVVDSAEARERLIAHMAPGNQDKTAAAPLALVAAYDPRWHEHMPHLAPHREGAREQFEGKAEVREGMARTNALIQTGYLMLALRAHGLQVGPMGGLDTSGVDAEFHAENGWKTLLVINVGHAPNPEDEDAQRPRAGRLEFEQAAQVL</sequence>
<dbReference type="SUPFAM" id="SSF55469">
    <property type="entry name" value="FMN-dependent nitroreductase-like"/>
    <property type="match status" value="1"/>
</dbReference>
<dbReference type="Gene3D" id="3.40.109.10">
    <property type="entry name" value="NADH Oxidase"/>
    <property type="match status" value="1"/>
</dbReference>
<dbReference type="InterPro" id="IPR000415">
    <property type="entry name" value="Nitroreductase-like"/>
</dbReference>
<dbReference type="EMBL" id="FPCG01000007">
    <property type="protein sequence ID" value="SFV23436.1"/>
    <property type="molecule type" value="Genomic_DNA"/>
</dbReference>
<organism evidence="2 3">
    <name type="scientific">Micrococcus terreus</name>
    <dbReference type="NCBI Taxonomy" id="574650"/>
    <lineage>
        <taxon>Bacteria</taxon>
        <taxon>Bacillati</taxon>
        <taxon>Actinomycetota</taxon>
        <taxon>Actinomycetes</taxon>
        <taxon>Micrococcales</taxon>
        <taxon>Micrococcaceae</taxon>
        <taxon>Micrococcus</taxon>
    </lineage>
</organism>
<keyword evidence="3" id="KW-1185">Reference proteome</keyword>
<protein>
    <submittedName>
        <fullName evidence="2">3-hydroxypropanoate dehydrogenase</fullName>
    </submittedName>
</protein>
<dbReference type="PANTHER" id="PTHR43543">
    <property type="entry name" value="MALONIC SEMIALDEHYDE REDUCTASE RUTE-RELATED"/>
    <property type="match status" value="1"/>
</dbReference>
<dbReference type="RefSeq" id="WP_245760714.1">
    <property type="nucleotide sequence ID" value="NZ_FPCG01000007.1"/>
</dbReference>
<reference evidence="2 3" key="1">
    <citation type="submission" date="2016-10" db="EMBL/GenBank/DDBJ databases">
        <authorList>
            <person name="de Groot N.N."/>
        </authorList>
    </citation>
    <scope>NUCLEOTIDE SEQUENCE [LARGE SCALE GENOMIC DNA]</scope>
    <source>
        <strain evidence="2 3">CGMCC 1.7054</strain>
    </source>
</reference>
<dbReference type="InterPro" id="IPR029479">
    <property type="entry name" value="Nitroreductase"/>
</dbReference>
<dbReference type="Proteomes" id="UP000198881">
    <property type="component" value="Unassembled WGS sequence"/>
</dbReference>
<dbReference type="GO" id="GO:0016491">
    <property type="term" value="F:oxidoreductase activity"/>
    <property type="evidence" value="ECO:0007669"/>
    <property type="project" value="InterPro"/>
</dbReference>
<name>A0A1I7MND1_9MICC</name>
<dbReference type="STRING" id="574650.SAMN04487966_10786"/>
<dbReference type="AlphaFoldDB" id="A0A1I7MND1"/>
<evidence type="ECO:0000313" key="2">
    <source>
        <dbReference type="EMBL" id="SFV23436.1"/>
    </source>
</evidence>
<evidence type="ECO:0000259" key="1">
    <source>
        <dbReference type="Pfam" id="PF00881"/>
    </source>
</evidence>
<dbReference type="PANTHER" id="PTHR43543:SF1">
    <property type="entry name" value="MALONIC SEMIALDEHYDE REDUCTASE RUTE-RELATED"/>
    <property type="match status" value="1"/>
</dbReference>
<dbReference type="InterPro" id="IPR050461">
    <property type="entry name" value="Nitroreductase_HadB/RutE"/>
</dbReference>
<accession>A0A1I7MND1</accession>
<dbReference type="NCBIfam" id="NF003768">
    <property type="entry name" value="PRK05365.1"/>
    <property type="match status" value="1"/>
</dbReference>
<feature type="domain" description="Nitroreductase" evidence="1">
    <location>
        <begin position="27"/>
        <end position="184"/>
    </location>
</feature>
<dbReference type="Pfam" id="PF00881">
    <property type="entry name" value="Nitroreductase"/>
    <property type="match status" value="1"/>
</dbReference>
<proteinExistence type="predicted"/>
<gene>
    <name evidence="2" type="ORF">SAMN04487966_10786</name>
</gene>